<dbReference type="Proteomes" id="UP000306402">
    <property type="component" value="Unassembled WGS sequence"/>
</dbReference>
<keyword evidence="2" id="KW-1185">Reference proteome</keyword>
<proteinExistence type="predicted"/>
<evidence type="ECO:0000313" key="1">
    <source>
        <dbReference type="EMBL" id="TLV03036.1"/>
    </source>
</evidence>
<evidence type="ECO:0000313" key="2">
    <source>
        <dbReference type="Proteomes" id="UP000306402"/>
    </source>
</evidence>
<reference evidence="1 2" key="1">
    <citation type="submission" date="2019-05" db="EMBL/GenBank/DDBJ databases">
        <authorList>
            <person name="Qu J.-H."/>
        </authorList>
    </citation>
    <scope>NUCLEOTIDE SEQUENCE [LARGE SCALE GENOMIC DNA]</scope>
    <source>
        <strain evidence="1 2">T17</strain>
    </source>
</reference>
<organism evidence="1 2">
    <name type="scientific">Dyadobacter luticola</name>
    <dbReference type="NCBI Taxonomy" id="1979387"/>
    <lineage>
        <taxon>Bacteria</taxon>
        <taxon>Pseudomonadati</taxon>
        <taxon>Bacteroidota</taxon>
        <taxon>Cytophagia</taxon>
        <taxon>Cytophagales</taxon>
        <taxon>Spirosomataceae</taxon>
        <taxon>Dyadobacter</taxon>
    </lineage>
</organism>
<dbReference type="OrthoDB" id="954116at2"/>
<sequence length="143" mass="16819">MKNEFKIKLDEYISELRTAKPEQAAQIRSDFSKWYYALAESDRKELEPFWADLKNRARQTIKEIKAALNEIQQLEDVKIVVAGAEYDLHDWITISEYSRVHNLKVSRVQNWISRGVVPRDKVLAIPQLNNVKLIKNEEYSVRS</sequence>
<name>A0A5R9L394_9BACT</name>
<protein>
    <recommendedName>
        <fullName evidence="3">Helix-turn-helix domain-containing protein</fullName>
    </recommendedName>
</protein>
<gene>
    <name evidence="1" type="ORF">FEN17_05340</name>
</gene>
<evidence type="ECO:0008006" key="3">
    <source>
        <dbReference type="Google" id="ProtNLM"/>
    </source>
</evidence>
<dbReference type="AlphaFoldDB" id="A0A5R9L394"/>
<dbReference type="RefSeq" id="WP_138364243.1">
    <property type="nucleotide sequence ID" value="NZ_VCEJ01000002.1"/>
</dbReference>
<accession>A0A5R9L394</accession>
<comment type="caution">
    <text evidence="1">The sequence shown here is derived from an EMBL/GenBank/DDBJ whole genome shotgun (WGS) entry which is preliminary data.</text>
</comment>
<dbReference type="EMBL" id="VCEJ01000002">
    <property type="protein sequence ID" value="TLV03036.1"/>
    <property type="molecule type" value="Genomic_DNA"/>
</dbReference>